<name>A0A6A6CRZ6_ZASCE</name>
<dbReference type="RefSeq" id="XP_033669809.1">
    <property type="nucleotide sequence ID" value="XM_033810524.1"/>
</dbReference>
<keyword evidence="2" id="KW-0521">NADP</keyword>
<dbReference type="Pfam" id="PF13561">
    <property type="entry name" value="adh_short_C2"/>
    <property type="match status" value="1"/>
</dbReference>
<dbReference type="EMBL" id="ML993589">
    <property type="protein sequence ID" value="KAF2168920.1"/>
    <property type="molecule type" value="Genomic_DNA"/>
</dbReference>
<dbReference type="GO" id="GO:0016616">
    <property type="term" value="F:oxidoreductase activity, acting on the CH-OH group of donors, NAD or NADP as acceptor"/>
    <property type="evidence" value="ECO:0007669"/>
    <property type="project" value="TreeGrafter"/>
</dbReference>
<evidence type="ECO:0000256" key="1">
    <source>
        <dbReference type="ARBA" id="ARBA00006484"/>
    </source>
</evidence>
<dbReference type="InterPro" id="IPR020904">
    <property type="entry name" value="Sc_DH/Rdtase_CS"/>
</dbReference>
<dbReference type="InterPro" id="IPR036291">
    <property type="entry name" value="NAD(P)-bd_dom_sf"/>
</dbReference>
<keyword evidence="4" id="KW-1185">Reference proteome</keyword>
<gene>
    <name evidence="3" type="ORF">M409DRAFT_36247</name>
</gene>
<dbReference type="InterPro" id="IPR002347">
    <property type="entry name" value="SDR_fam"/>
</dbReference>
<dbReference type="PROSITE" id="PS00061">
    <property type="entry name" value="ADH_SHORT"/>
    <property type="match status" value="1"/>
</dbReference>
<reference evidence="3" key="1">
    <citation type="journal article" date="2020" name="Stud. Mycol.">
        <title>101 Dothideomycetes genomes: a test case for predicting lifestyles and emergence of pathogens.</title>
        <authorList>
            <person name="Haridas S."/>
            <person name="Albert R."/>
            <person name="Binder M."/>
            <person name="Bloem J."/>
            <person name="Labutti K."/>
            <person name="Salamov A."/>
            <person name="Andreopoulos B."/>
            <person name="Baker S."/>
            <person name="Barry K."/>
            <person name="Bills G."/>
            <person name="Bluhm B."/>
            <person name="Cannon C."/>
            <person name="Castanera R."/>
            <person name="Culley D."/>
            <person name="Daum C."/>
            <person name="Ezra D."/>
            <person name="Gonzalez J."/>
            <person name="Henrissat B."/>
            <person name="Kuo A."/>
            <person name="Liang C."/>
            <person name="Lipzen A."/>
            <person name="Lutzoni F."/>
            <person name="Magnuson J."/>
            <person name="Mondo S."/>
            <person name="Nolan M."/>
            <person name="Ohm R."/>
            <person name="Pangilinan J."/>
            <person name="Park H.-J."/>
            <person name="Ramirez L."/>
            <person name="Alfaro M."/>
            <person name="Sun H."/>
            <person name="Tritt A."/>
            <person name="Yoshinaga Y."/>
            <person name="Zwiers L.-H."/>
            <person name="Turgeon B."/>
            <person name="Goodwin S."/>
            <person name="Spatafora J."/>
            <person name="Crous P."/>
            <person name="Grigoriev I."/>
        </authorList>
    </citation>
    <scope>NUCLEOTIDE SEQUENCE</scope>
    <source>
        <strain evidence="3">ATCC 36951</strain>
    </source>
</reference>
<dbReference type="PRINTS" id="PR00080">
    <property type="entry name" value="SDRFAMILY"/>
</dbReference>
<comment type="similarity">
    <text evidence="1">Belongs to the short-chain dehydrogenases/reductases (SDR) family.</text>
</comment>
<evidence type="ECO:0000313" key="4">
    <source>
        <dbReference type="Proteomes" id="UP000799537"/>
    </source>
</evidence>
<dbReference type="FunFam" id="3.40.50.720:FF:000084">
    <property type="entry name" value="Short-chain dehydrogenase reductase"/>
    <property type="match status" value="1"/>
</dbReference>
<accession>A0A6A6CRZ6</accession>
<dbReference type="Proteomes" id="UP000799537">
    <property type="component" value="Unassembled WGS sequence"/>
</dbReference>
<dbReference type="AlphaFoldDB" id="A0A6A6CRZ6"/>
<dbReference type="CDD" id="cd05233">
    <property type="entry name" value="SDR_c"/>
    <property type="match status" value="1"/>
</dbReference>
<dbReference type="PANTHER" id="PTHR42760">
    <property type="entry name" value="SHORT-CHAIN DEHYDROGENASES/REDUCTASES FAMILY MEMBER"/>
    <property type="match status" value="1"/>
</dbReference>
<protein>
    <submittedName>
        <fullName evidence="3">Uncharacterized protein</fullName>
    </submittedName>
</protein>
<dbReference type="PRINTS" id="PR00081">
    <property type="entry name" value="GDHRDH"/>
</dbReference>
<evidence type="ECO:0000256" key="2">
    <source>
        <dbReference type="ARBA" id="ARBA00022857"/>
    </source>
</evidence>
<dbReference type="OrthoDB" id="417891at2759"/>
<proteinExistence type="inferred from homology"/>
<organism evidence="3 4">
    <name type="scientific">Zasmidium cellare ATCC 36951</name>
    <dbReference type="NCBI Taxonomy" id="1080233"/>
    <lineage>
        <taxon>Eukaryota</taxon>
        <taxon>Fungi</taxon>
        <taxon>Dikarya</taxon>
        <taxon>Ascomycota</taxon>
        <taxon>Pezizomycotina</taxon>
        <taxon>Dothideomycetes</taxon>
        <taxon>Dothideomycetidae</taxon>
        <taxon>Mycosphaerellales</taxon>
        <taxon>Mycosphaerellaceae</taxon>
        <taxon>Zasmidium</taxon>
    </lineage>
</organism>
<dbReference type="SUPFAM" id="SSF51735">
    <property type="entry name" value="NAD(P)-binding Rossmann-fold domains"/>
    <property type="match status" value="1"/>
</dbReference>
<dbReference type="PANTHER" id="PTHR42760:SF124">
    <property type="entry name" value="SHORT-CHAIN DEHYDROGENASE_REDUCTASE"/>
    <property type="match status" value="1"/>
</dbReference>
<dbReference type="GeneID" id="54563796"/>
<evidence type="ECO:0000313" key="3">
    <source>
        <dbReference type="EMBL" id="KAF2168920.1"/>
    </source>
</evidence>
<sequence>MNHLRLHNLVAIVTGSSSGIGRAIAIAYGEQGAKVVCGDLSPSSSTSPNDKATHEVIEEGGEGSSVFVEVDVSDSQSVKTLVDTAVETYGRLDVMVNNAGVGTEAADPQPIQHSSEERFEKTLRVNTFGTFYGCKHAAAQMLRQTPQADASRGSIINMSSALAVVASPGVPCYAASKGAVSSLTRAVAVDLGQHGIRCNAIIPGYVETPLTSKIASRLADAAPTGQTVKPDELARVAVFLGSADFVAMTGSQVVVDGGLLSYLRL</sequence>
<dbReference type="Gene3D" id="3.40.50.720">
    <property type="entry name" value="NAD(P)-binding Rossmann-like Domain"/>
    <property type="match status" value="1"/>
</dbReference>